<feature type="transmembrane region" description="Helical" evidence="1">
    <location>
        <begin position="12"/>
        <end position="34"/>
    </location>
</feature>
<name>A0ABQ2MZN6_9MICO</name>
<accession>A0ABQ2MZN6</accession>
<comment type="caution">
    <text evidence="2">The sequence shown here is derived from an EMBL/GenBank/DDBJ whole genome shotgun (WGS) entry which is preliminary data.</text>
</comment>
<feature type="transmembrane region" description="Helical" evidence="1">
    <location>
        <begin position="55"/>
        <end position="78"/>
    </location>
</feature>
<keyword evidence="3" id="KW-1185">Reference proteome</keyword>
<evidence type="ECO:0008006" key="4">
    <source>
        <dbReference type="Google" id="ProtNLM"/>
    </source>
</evidence>
<evidence type="ECO:0000313" key="3">
    <source>
        <dbReference type="Proteomes" id="UP000638043"/>
    </source>
</evidence>
<keyword evidence="1" id="KW-0472">Membrane</keyword>
<proteinExistence type="predicted"/>
<sequence>MDINFAEIGLSALRVLGVGLLLGAGLPALFALGMRLQAVGSGVAEDGSRLARKPLATIGAYLLYSVVILAVIAGVLFVTRHSLNHYFGISLFGG</sequence>
<dbReference type="RefSeq" id="WP_188700149.1">
    <property type="nucleotide sequence ID" value="NZ_BMMQ01000002.1"/>
</dbReference>
<gene>
    <name evidence="2" type="ORF">GCM10010910_08480</name>
</gene>
<protein>
    <recommendedName>
        <fullName evidence="4">DUF4190 domain-containing protein</fullName>
    </recommendedName>
</protein>
<keyword evidence="1" id="KW-0812">Transmembrane</keyword>
<keyword evidence="1" id="KW-1133">Transmembrane helix</keyword>
<evidence type="ECO:0000313" key="2">
    <source>
        <dbReference type="EMBL" id="GGO61212.1"/>
    </source>
</evidence>
<dbReference type="EMBL" id="BMMQ01000002">
    <property type="protein sequence ID" value="GGO61212.1"/>
    <property type="molecule type" value="Genomic_DNA"/>
</dbReference>
<organism evidence="2 3">
    <name type="scientific">Microbacterium nanhaiense</name>
    <dbReference type="NCBI Taxonomy" id="1301026"/>
    <lineage>
        <taxon>Bacteria</taxon>
        <taxon>Bacillati</taxon>
        <taxon>Actinomycetota</taxon>
        <taxon>Actinomycetes</taxon>
        <taxon>Micrococcales</taxon>
        <taxon>Microbacteriaceae</taxon>
        <taxon>Microbacterium</taxon>
    </lineage>
</organism>
<dbReference type="Proteomes" id="UP000638043">
    <property type="component" value="Unassembled WGS sequence"/>
</dbReference>
<reference evidence="3" key="1">
    <citation type="journal article" date="2019" name="Int. J. Syst. Evol. Microbiol.">
        <title>The Global Catalogue of Microorganisms (GCM) 10K type strain sequencing project: providing services to taxonomists for standard genome sequencing and annotation.</title>
        <authorList>
            <consortium name="The Broad Institute Genomics Platform"/>
            <consortium name="The Broad Institute Genome Sequencing Center for Infectious Disease"/>
            <person name="Wu L."/>
            <person name="Ma J."/>
        </authorList>
    </citation>
    <scope>NUCLEOTIDE SEQUENCE [LARGE SCALE GENOMIC DNA]</scope>
    <source>
        <strain evidence="3">CGMCC 4.7181</strain>
    </source>
</reference>
<evidence type="ECO:0000256" key="1">
    <source>
        <dbReference type="SAM" id="Phobius"/>
    </source>
</evidence>